<dbReference type="Proteomes" id="UP000199555">
    <property type="component" value="Unassembled WGS sequence"/>
</dbReference>
<dbReference type="EMBL" id="FNGE01000006">
    <property type="protein sequence ID" value="SDL12914.1"/>
    <property type="molecule type" value="Genomic_DNA"/>
</dbReference>
<feature type="chain" id="PRO_5011432791" evidence="1">
    <location>
        <begin position="24"/>
        <end position="58"/>
    </location>
</feature>
<name>A0A1G9HJI8_9RHOB</name>
<organism evidence="2 3">
    <name type="scientific">Paracoccus chinensis</name>
    <dbReference type="NCBI Taxonomy" id="525640"/>
    <lineage>
        <taxon>Bacteria</taxon>
        <taxon>Pseudomonadati</taxon>
        <taxon>Pseudomonadota</taxon>
        <taxon>Alphaproteobacteria</taxon>
        <taxon>Rhodobacterales</taxon>
        <taxon>Paracoccaceae</taxon>
        <taxon>Paracoccus</taxon>
    </lineage>
</organism>
<gene>
    <name evidence="2" type="ORF">SAMN04487971_106200</name>
</gene>
<proteinExistence type="predicted"/>
<feature type="signal peptide" evidence="1">
    <location>
        <begin position="1"/>
        <end position="23"/>
    </location>
</feature>
<dbReference type="STRING" id="525640.SAMN04487971_106200"/>
<accession>A0A1G9HJI8</accession>
<dbReference type="RefSeq" id="WP_175558804.1">
    <property type="nucleotide sequence ID" value="NZ_FNGE01000006.1"/>
</dbReference>
<dbReference type="AlphaFoldDB" id="A0A1G9HJI8"/>
<evidence type="ECO:0000313" key="3">
    <source>
        <dbReference type="Proteomes" id="UP000199555"/>
    </source>
</evidence>
<keyword evidence="3" id="KW-1185">Reference proteome</keyword>
<protein>
    <submittedName>
        <fullName evidence="2">Uncharacterized protein</fullName>
    </submittedName>
</protein>
<evidence type="ECO:0000256" key="1">
    <source>
        <dbReference type="SAM" id="SignalP"/>
    </source>
</evidence>
<evidence type="ECO:0000313" key="2">
    <source>
        <dbReference type="EMBL" id="SDL12914.1"/>
    </source>
</evidence>
<reference evidence="3" key="1">
    <citation type="submission" date="2016-10" db="EMBL/GenBank/DDBJ databases">
        <authorList>
            <person name="Varghese N."/>
            <person name="Submissions S."/>
        </authorList>
    </citation>
    <scope>NUCLEOTIDE SEQUENCE [LARGE SCALE GENOMIC DNA]</scope>
    <source>
        <strain evidence="3">CGMCC 1.7655</strain>
    </source>
</reference>
<keyword evidence="1" id="KW-0732">Signal</keyword>
<sequence>MTRRAVAAIACVMLAALLAFDLAAVPPNPYDAPALFALGSGAAPVGGFCGAPASVPGN</sequence>